<reference evidence="9 10" key="1">
    <citation type="journal article" date="2018" name="New Phytol.">
        <title>Phylogenomics of Endogonaceae and evolution of mycorrhizas within Mucoromycota.</title>
        <authorList>
            <person name="Chang Y."/>
            <person name="Desiro A."/>
            <person name="Na H."/>
            <person name="Sandor L."/>
            <person name="Lipzen A."/>
            <person name="Clum A."/>
            <person name="Barry K."/>
            <person name="Grigoriev I.V."/>
            <person name="Martin F.M."/>
            <person name="Stajich J.E."/>
            <person name="Smith M.E."/>
            <person name="Bonito G."/>
            <person name="Spatafora J.W."/>
        </authorList>
    </citation>
    <scope>NUCLEOTIDE SEQUENCE [LARGE SCALE GENOMIC DNA]</scope>
    <source>
        <strain evidence="9 10">GMNB39</strain>
    </source>
</reference>
<dbReference type="InterPro" id="IPR050794">
    <property type="entry name" value="CPA2_transporter"/>
</dbReference>
<keyword evidence="10" id="KW-1185">Reference proteome</keyword>
<dbReference type="AlphaFoldDB" id="A0A433D5P5"/>
<accession>A0A433D5P5</accession>
<dbReference type="PANTHER" id="PTHR32468">
    <property type="entry name" value="CATION/H + ANTIPORTER"/>
    <property type="match status" value="1"/>
</dbReference>
<keyword evidence="3 7" id="KW-0812">Transmembrane</keyword>
<evidence type="ECO:0000256" key="7">
    <source>
        <dbReference type="SAM" id="Phobius"/>
    </source>
</evidence>
<keyword evidence="2" id="KW-0813">Transport</keyword>
<proteinExistence type="predicted"/>
<dbReference type="Pfam" id="PF00999">
    <property type="entry name" value="Na_H_Exchanger"/>
    <property type="match status" value="1"/>
</dbReference>
<dbReference type="Proteomes" id="UP000268093">
    <property type="component" value="Unassembled WGS sequence"/>
</dbReference>
<keyword evidence="5" id="KW-0406">Ion transport</keyword>
<evidence type="ECO:0000256" key="2">
    <source>
        <dbReference type="ARBA" id="ARBA00022448"/>
    </source>
</evidence>
<dbReference type="EMBL" id="RBNI01006264">
    <property type="protein sequence ID" value="RUP46149.1"/>
    <property type="molecule type" value="Genomic_DNA"/>
</dbReference>
<feature type="transmembrane region" description="Helical" evidence="7">
    <location>
        <begin position="81"/>
        <end position="102"/>
    </location>
</feature>
<evidence type="ECO:0000313" key="9">
    <source>
        <dbReference type="EMBL" id="RUP46149.1"/>
    </source>
</evidence>
<evidence type="ECO:0000256" key="6">
    <source>
        <dbReference type="ARBA" id="ARBA00023136"/>
    </source>
</evidence>
<dbReference type="Gene3D" id="1.20.1530.20">
    <property type="match status" value="2"/>
</dbReference>
<evidence type="ECO:0000256" key="5">
    <source>
        <dbReference type="ARBA" id="ARBA00023065"/>
    </source>
</evidence>
<dbReference type="GO" id="GO:0015297">
    <property type="term" value="F:antiporter activity"/>
    <property type="evidence" value="ECO:0007669"/>
    <property type="project" value="InterPro"/>
</dbReference>
<feature type="transmembrane region" description="Helical" evidence="7">
    <location>
        <begin position="54"/>
        <end position="74"/>
    </location>
</feature>
<dbReference type="GO" id="GO:0016020">
    <property type="term" value="C:membrane"/>
    <property type="evidence" value="ECO:0007669"/>
    <property type="project" value="UniProtKB-SubCell"/>
</dbReference>
<feature type="non-terminal residue" evidence="9">
    <location>
        <position position="287"/>
    </location>
</feature>
<dbReference type="InterPro" id="IPR038770">
    <property type="entry name" value="Na+/solute_symporter_sf"/>
</dbReference>
<dbReference type="GO" id="GO:1902600">
    <property type="term" value="P:proton transmembrane transport"/>
    <property type="evidence" value="ECO:0007669"/>
    <property type="project" value="InterPro"/>
</dbReference>
<sequence>PSSEASCYSPPLSAILHHCRHLATLSVAFFPVITRGRVAVNHLSLPTHPPHASLLPIQAVIILTLCRLIAIPLARLHQPSVIAEVLGGIILGKSVMGQIPGFTNKFFIKDSLGHLNLVANFGLVLFLFLVGLEIDPGLIKQGARRSLSIAALGMILPFGLGAAVSDVEQRCCGEKRMWVRNGIDASLTVSSITNHQLRALYPREQPVRSVRELPSLPRRCYVHHRTFSIVVALFALNTICRNGICAIFGKLQAFPVLARILAELKLLKTNVGAITMSAGLLNDCTAW</sequence>
<feature type="transmembrane region" description="Helical" evidence="7">
    <location>
        <begin position="114"/>
        <end position="134"/>
    </location>
</feature>
<dbReference type="PANTHER" id="PTHR32468:SF0">
    <property type="entry name" value="K(+)_H(+) ANTIPORTER 1"/>
    <property type="match status" value="1"/>
</dbReference>
<organism evidence="9 10">
    <name type="scientific">Jimgerdemannia flammicorona</name>
    <dbReference type="NCBI Taxonomy" id="994334"/>
    <lineage>
        <taxon>Eukaryota</taxon>
        <taxon>Fungi</taxon>
        <taxon>Fungi incertae sedis</taxon>
        <taxon>Mucoromycota</taxon>
        <taxon>Mucoromycotina</taxon>
        <taxon>Endogonomycetes</taxon>
        <taxon>Endogonales</taxon>
        <taxon>Endogonaceae</taxon>
        <taxon>Jimgerdemannia</taxon>
    </lineage>
</organism>
<feature type="domain" description="Cation/H+ exchanger transmembrane" evidence="8">
    <location>
        <begin position="61"/>
        <end position="165"/>
    </location>
</feature>
<dbReference type="GO" id="GO:0012505">
    <property type="term" value="C:endomembrane system"/>
    <property type="evidence" value="ECO:0007669"/>
    <property type="project" value="TreeGrafter"/>
</dbReference>
<feature type="non-terminal residue" evidence="9">
    <location>
        <position position="1"/>
    </location>
</feature>
<protein>
    <recommendedName>
        <fullName evidence="8">Cation/H+ exchanger transmembrane domain-containing protein</fullName>
    </recommendedName>
</protein>
<evidence type="ECO:0000256" key="3">
    <source>
        <dbReference type="ARBA" id="ARBA00022692"/>
    </source>
</evidence>
<comment type="subcellular location">
    <subcellularLocation>
        <location evidence="1">Membrane</location>
        <topology evidence="1">Multi-pass membrane protein</topology>
    </subcellularLocation>
</comment>
<keyword evidence="4 7" id="KW-1133">Transmembrane helix</keyword>
<evidence type="ECO:0000256" key="4">
    <source>
        <dbReference type="ARBA" id="ARBA00022989"/>
    </source>
</evidence>
<comment type="caution">
    <text evidence="9">The sequence shown here is derived from an EMBL/GenBank/DDBJ whole genome shotgun (WGS) entry which is preliminary data.</text>
</comment>
<dbReference type="OrthoDB" id="2687058at2759"/>
<name>A0A433D5P5_9FUNG</name>
<dbReference type="InterPro" id="IPR006153">
    <property type="entry name" value="Cation/H_exchanger_TM"/>
</dbReference>
<feature type="transmembrane region" description="Helical" evidence="7">
    <location>
        <begin position="146"/>
        <end position="164"/>
    </location>
</feature>
<evidence type="ECO:0000259" key="8">
    <source>
        <dbReference type="Pfam" id="PF00999"/>
    </source>
</evidence>
<gene>
    <name evidence="9" type="ORF">BC936DRAFT_147293</name>
</gene>
<dbReference type="GO" id="GO:0006885">
    <property type="term" value="P:regulation of pH"/>
    <property type="evidence" value="ECO:0007669"/>
    <property type="project" value="TreeGrafter"/>
</dbReference>
<evidence type="ECO:0000313" key="10">
    <source>
        <dbReference type="Proteomes" id="UP000268093"/>
    </source>
</evidence>
<keyword evidence="6 7" id="KW-0472">Membrane</keyword>
<evidence type="ECO:0000256" key="1">
    <source>
        <dbReference type="ARBA" id="ARBA00004141"/>
    </source>
</evidence>